<gene>
    <name evidence="1" type="ORF">KIN20_012479</name>
</gene>
<proteinExistence type="predicted"/>
<keyword evidence="2" id="KW-1185">Reference proteome</keyword>
<name>A0AAD5MAR4_PARTN</name>
<dbReference type="Proteomes" id="UP001196413">
    <property type="component" value="Unassembled WGS sequence"/>
</dbReference>
<dbReference type="AlphaFoldDB" id="A0AAD5MAR4"/>
<evidence type="ECO:0000313" key="2">
    <source>
        <dbReference type="Proteomes" id="UP001196413"/>
    </source>
</evidence>
<sequence length="68" mass="7462">MRVASGPNGANNASVRRTFDNFRISLDYEHHNGELDENNVAKCAKSSSENVGIGSVWIALRLSNCHCQ</sequence>
<comment type="caution">
    <text evidence="1">The sequence shown here is derived from an EMBL/GenBank/DDBJ whole genome shotgun (WGS) entry which is preliminary data.</text>
</comment>
<evidence type="ECO:0000313" key="1">
    <source>
        <dbReference type="EMBL" id="KAJ1355170.1"/>
    </source>
</evidence>
<reference evidence="1" key="1">
    <citation type="submission" date="2021-06" db="EMBL/GenBank/DDBJ databases">
        <title>Parelaphostrongylus tenuis whole genome reference sequence.</title>
        <authorList>
            <person name="Garwood T.J."/>
            <person name="Larsen P.A."/>
            <person name="Fountain-Jones N.M."/>
            <person name="Garbe J.R."/>
            <person name="Macchietto M.G."/>
            <person name="Kania S.A."/>
            <person name="Gerhold R.W."/>
            <person name="Richards J.E."/>
            <person name="Wolf T.M."/>
        </authorList>
    </citation>
    <scope>NUCLEOTIDE SEQUENCE</scope>
    <source>
        <strain evidence="1">MNPRO001-30</strain>
        <tissue evidence="1">Meninges</tissue>
    </source>
</reference>
<dbReference type="EMBL" id="JAHQIW010002375">
    <property type="protein sequence ID" value="KAJ1355170.1"/>
    <property type="molecule type" value="Genomic_DNA"/>
</dbReference>
<organism evidence="1 2">
    <name type="scientific">Parelaphostrongylus tenuis</name>
    <name type="common">Meningeal worm</name>
    <dbReference type="NCBI Taxonomy" id="148309"/>
    <lineage>
        <taxon>Eukaryota</taxon>
        <taxon>Metazoa</taxon>
        <taxon>Ecdysozoa</taxon>
        <taxon>Nematoda</taxon>
        <taxon>Chromadorea</taxon>
        <taxon>Rhabditida</taxon>
        <taxon>Rhabditina</taxon>
        <taxon>Rhabditomorpha</taxon>
        <taxon>Strongyloidea</taxon>
        <taxon>Metastrongylidae</taxon>
        <taxon>Parelaphostrongylus</taxon>
    </lineage>
</organism>
<protein>
    <submittedName>
        <fullName evidence="1">Uncharacterized protein</fullName>
    </submittedName>
</protein>
<accession>A0AAD5MAR4</accession>